<reference evidence="1 2" key="1">
    <citation type="submission" date="2024-01" db="EMBL/GenBank/DDBJ databases">
        <title>The genomes of 5 underutilized Papilionoideae crops provide insights into root nodulation and disease resistanc.</title>
        <authorList>
            <person name="Jiang F."/>
        </authorList>
    </citation>
    <scope>NUCLEOTIDE SEQUENCE [LARGE SCALE GENOMIC DNA]</scope>
    <source>
        <strain evidence="1">LVBAO_FW01</strain>
        <tissue evidence="1">Leaves</tissue>
    </source>
</reference>
<evidence type="ECO:0000313" key="2">
    <source>
        <dbReference type="Proteomes" id="UP001367508"/>
    </source>
</evidence>
<comment type="caution">
    <text evidence="1">The sequence shown here is derived from an EMBL/GenBank/DDBJ whole genome shotgun (WGS) entry which is preliminary data.</text>
</comment>
<dbReference type="Proteomes" id="UP001367508">
    <property type="component" value="Unassembled WGS sequence"/>
</dbReference>
<evidence type="ECO:0000313" key="1">
    <source>
        <dbReference type="EMBL" id="KAK7321188.1"/>
    </source>
</evidence>
<dbReference type="AlphaFoldDB" id="A0AAN9KSS0"/>
<keyword evidence="2" id="KW-1185">Reference proteome</keyword>
<proteinExistence type="predicted"/>
<accession>A0AAN9KSS0</accession>
<dbReference type="EMBL" id="JAYMYQ010000007">
    <property type="protein sequence ID" value="KAK7321188.1"/>
    <property type="molecule type" value="Genomic_DNA"/>
</dbReference>
<protein>
    <submittedName>
        <fullName evidence="1">Uncharacterized protein</fullName>
    </submittedName>
</protein>
<organism evidence="1 2">
    <name type="scientific">Canavalia gladiata</name>
    <name type="common">Sword bean</name>
    <name type="synonym">Dolichos gladiatus</name>
    <dbReference type="NCBI Taxonomy" id="3824"/>
    <lineage>
        <taxon>Eukaryota</taxon>
        <taxon>Viridiplantae</taxon>
        <taxon>Streptophyta</taxon>
        <taxon>Embryophyta</taxon>
        <taxon>Tracheophyta</taxon>
        <taxon>Spermatophyta</taxon>
        <taxon>Magnoliopsida</taxon>
        <taxon>eudicotyledons</taxon>
        <taxon>Gunneridae</taxon>
        <taxon>Pentapetalae</taxon>
        <taxon>rosids</taxon>
        <taxon>fabids</taxon>
        <taxon>Fabales</taxon>
        <taxon>Fabaceae</taxon>
        <taxon>Papilionoideae</taxon>
        <taxon>50 kb inversion clade</taxon>
        <taxon>NPAAA clade</taxon>
        <taxon>indigoferoid/millettioid clade</taxon>
        <taxon>Phaseoleae</taxon>
        <taxon>Canavalia</taxon>
    </lineage>
</organism>
<name>A0AAN9KSS0_CANGL</name>
<sequence length="101" mass="11116">MTSTLSFSRKISEKEMLDKGAHKQKLYNQTSVGKDQPLSEVTESTPIQAKDLLMVLTTQYIQHFDSNSSIISPNKTEPPCVMAYGILNGGQTSDHKLGDGK</sequence>
<gene>
    <name evidence="1" type="ORF">VNO77_31563</name>
</gene>